<evidence type="ECO:0000259" key="8">
    <source>
        <dbReference type="Pfam" id="PF14693"/>
    </source>
</evidence>
<name>A0A969WAX5_9GAMM</name>
<dbReference type="SUPFAM" id="SSF50715">
    <property type="entry name" value="Ribosomal protein L25-like"/>
    <property type="match status" value="1"/>
</dbReference>
<keyword evidence="3 5" id="KW-0689">Ribosomal protein</keyword>
<dbReference type="Gene3D" id="2.40.240.10">
    <property type="entry name" value="Ribosomal Protein L25, Chain P"/>
    <property type="match status" value="1"/>
</dbReference>
<evidence type="ECO:0000256" key="6">
    <source>
        <dbReference type="SAM" id="MobiDB-lite"/>
    </source>
</evidence>
<organism evidence="9 10">
    <name type="scientific">Solimonas marina</name>
    <dbReference type="NCBI Taxonomy" id="2714601"/>
    <lineage>
        <taxon>Bacteria</taxon>
        <taxon>Pseudomonadati</taxon>
        <taxon>Pseudomonadota</taxon>
        <taxon>Gammaproteobacteria</taxon>
        <taxon>Nevskiales</taxon>
        <taxon>Nevskiaceae</taxon>
        <taxon>Solimonas</taxon>
    </lineage>
</organism>
<dbReference type="NCBIfam" id="NF004612">
    <property type="entry name" value="PRK05943.1"/>
    <property type="match status" value="1"/>
</dbReference>
<proteinExistence type="inferred from homology"/>
<dbReference type="RefSeq" id="WP_168148952.1">
    <property type="nucleotide sequence ID" value="NZ_JAAVXB010000009.1"/>
</dbReference>
<comment type="function">
    <text evidence="5">This is one of the proteins that binds to the 5S RNA in the ribosome where it forms part of the central protuberance.</text>
</comment>
<dbReference type="Pfam" id="PF14693">
    <property type="entry name" value="Ribosomal_TL5_C"/>
    <property type="match status" value="1"/>
</dbReference>
<evidence type="ECO:0000259" key="7">
    <source>
        <dbReference type="Pfam" id="PF01386"/>
    </source>
</evidence>
<feature type="compositionally biased region" description="Low complexity" evidence="6">
    <location>
        <begin position="201"/>
        <end position="210"/>
    </location>
</feature>
<comment type="caution">
    <text evidence="9">The sequence shown here is derived from an EMBL/GenBank/DDBJ whole genome shotgun (WGS) entry which is preliminary data.</text>
</comment>
<dbReference type="InterPro" id="IPR020930">
    <property type="entry name" value="Ribosomal_uL5_bac-type"/>
</dbReference>
<dbReference type="PANTHER" id="PTHR33284">
    <property type="entry name" value="RIBOSOMAL PROTEIN L25/GLN-TRNA SYNTHETASE, ANTI-CODON-BINDING DOMAIN-CONTAINING PROTEIN"/>
    <property type="match status" value="1"/>
</dbReference>
<gene>
    <name evidence="5" type="primary">rplY</name>
    <name evidence="5" type="synonym">ctc</name>
    <name evidence="9" type="ORF">G7Y82_14990</name>
</gene>
<evidence type="ECO:0000256" key="5">
    <source>
        <dbReference type="HAMAP-Rule" id="MF_01334"/>
    </source>
</evidence>
<keyword evidence="4 5" id="KW-0687">Ribonucleoprotein</keyword>
<dbReference type="Pfam" id="PF01386">
    <property type="entry name" value="Ribosomal_L25p"/>
    <property type="match status" value="1"/>
</dbReference>
<reference evidence="9" key="1">
    <citation type="submission" date="2020-03" db="EMBL/GenBank/DDBJ databases">
        <title>Solimonas marina sp. nov., isolated from deep seawater of the Pacific Ocean.</title>
        <authorList>
            <person name="Liu X."/>
            <person name="Lai Q."/>
            <person name="Sun F."/>
            <person name="Gai Y."/>
            <person name="Li G."/>
            <person name="Shao Z."/>
        </authorList>
    </citation>
    <scope>NUCLEOTIDE SEQUENCE</scope>
    <source>
        <strain evidence="9">C16B3</strain>
    </source>
</reference>
<dbReference type="NCBIfam" id="TIGR00731">
    <property type="entry name" value="bL25_bact_ctc"/>
    <property type="match status" value="1"/>
</dbReference>
<evidence type="ECO:0000256" key="3">
    <source>
        <dbReference type="ARBA" id="ARBA00022980"/>
    </source>
</evidence>
<dbReference type="GO" id="GO:0003735">
    <property type="term" value="F:structural constituent of ribosome"/>
    <property type="evidence" value="ECO:0007669"/>
    <property type="project" value="InterPro"/>
</dbReference>
<feature type="domain" description="Large ribosomal subunit protein bL25 L25" evidence="7">
    <location>
        <begin position="9"/>
        <end position="94"/>
    </location>
</feature>
<comment type="subunit">
    <text evidence="5">Part of the 50S ribosomal subunit; part of the 5S rRNA/L5/L18/L25 subcomplex. Contacts the 5S rRNA. Binds to the 5S rRNA independently of L5 and L18.</text>
</comment>
<dbReference type="GO" id="GO:0006412">
    <property type="term" value="P:translation"/>
    <property type="evidence" value="ECO:0007669"/>
    <property type="project" value="UniProtKB-UniRule"/>
</dbReference>
<dbReference type="Proteomes" id="UP000653472">
    <property type="component" value="Unassembled WGS sequence"/>
</dbReference>
<evidence type="ECO:0000256" key="4">
    <source>
        <dbReference type="ARBA" id="ARBA00023274"/>
    </source>
</evidence>
<feature type="domain" description="Large ribosomal subunit protein bL25 beta" evidence="8">
    <location>
        <begin position="103"/>
        <end position="191"/>
    </location>
</feature>
<protein>
    <recommendedName>
        <fullName evidence="5">Large ribosomal subunit protein bL25</fullName>
    </recommendedName>
    <alternativeName>
        <fullName evidence="5">General stress protein CTC</fullName>
    </alternativeName>
</protein>
<sequence>MKENFVVVAEDRADQGKGASRRLRREGKVPAVVYGGTEAPLSISLSANELGKHLKVEAFYSHLLTLKLGDNSQQIVLKDLQRHPVTGYAIHADFQRVLADKLLHMQVPLHFKGADIAPGVKTGGGIVEHHLNQVQVECLPKDLPEFIEVDLSALELNGSVHLSELPLPEGVTLVELKHDNDQPVVSIHLPRGAIEEEAAEAAEAAAAAEAAGEKKDEKKK</sequence>
<dbReference type="AlphaFoldDB" id="A0A969WAX5"/>
<dbReference type="InterPro" id="IPR029751">
    <property type="entry name" value="Ribosomal_L25_dom"/>
</dbReference>
<evidence type="ECO:0000256" key="2">
    <source>
        <dbReference type="ARBA" id="ARBA00022884"/>
    </source>
</evidence>
<dbReference type="InterPro" id="IPR001021">
    <property type="entry name" value="Ribosomal_bL25_long"/>
</dbReference>
<evidence type="ECO:0000313" key="9">
    <source>
        <dbReference type="EMBL" id="NKF23622.1"/>
    </source>
</evidence>
<keyword evidence="1 5" id="KW-0699">rRNA-binding</keyword>
<dbReference type="NCBIfam" id="NF004130">
    <property type="entry name" value="PRK05618.1-5"/>
    <property type="match status" value="1"/>
</dbReference>
<dbReference type="HAMAP" id="MF_01334">
    <property type="entry name" value="Ribosomal_bL25_CTC"/>
    <property type="match status" value="1"/>
</dbReference>
<evidence type="ECO:0000256" key="1">
    <source>
        <dbReference type="ARBA" id="ARBA00022730"/>
    </source>
</evidence>
<dbReference type="GO" id="GO:0008097">
    <property type="term" value="F:5S rRNA binding"/>
    <property type="evidence" value="ECO:0007669"/>
    <property type="project" value="InterPro"/>
</dbReference>
<dbReference type="CDD" id="cd00495">
    <property type="entry name" value="Ribosomal_L25_TL5_CTC"/>
    <property type="match status" value="1"/>
</dbReference>
<evidence type="ECO:0000313" key="10">
    <source>
        <dbReference type="Proteomes" id="UP000653472"/>
    </source>
</evidence>
<dbReference type="InterPro" id="IPR011035">
    <property type="entry name" value="Ribosomal_bL25/Gln-tRNA_synth"/>
</dbReference>
<feature type="region of interest" description="Disordered" evidence="6">
    <location>
        <begin position="198"/>
        <end position="220"/>
    </location>
</feature>
<dbReference type="Gene3D" id="2.170.120.20">
    <property type="entry name" value="Ribosomal protein L25, beta domain"/>
    <property type="match status" value="1"/>
</dbReference>
<keyword evidence="2 5" id="KW-0694">RNA-binding</keyword>
<dbReference type="GO" id="GO:0022625">
    <property type="term" value="C:cytosolic large ribosomal subunit"/>
    <property type="evidence" value="ECO:0007669"/>
    <property type="project" value="TreeGrafter"/>
</dbReference>
<dbReference type="HAMAP" id="MF_01336">
    <property type="entry name" value="Ribosomal_bL25"/>
    <property type="match status" value="1"/>
</dbReference>
<dbReference type="InterPro" id="IPR020057">
    <property type="entry name" value="Ribosomal_bL25_b-dom"/>
</dbReference>
<accession>A0A969WAX5</accession>
<keyword evidence="10" id="KW-1185">Reference proteome</keyword>
<dbReference type="InterPro" id="IPR020056">
    <property type="entry name" value="Rbsml_bL25/Gln-tRNA_synth_N"/>
</dbReference>
<dbReference type="InterPro" id="IPR037121">
    <property type="entry name" value="Ribosomal_bL25_C"/>
</dbReference>
<dbReference type="InterPro" id="IPR020055">
    <property type="entry name" value="Ribosomal_bL25_short"/>
</dbReference>
<feature type="compositionally biased region" description="Basic and acidic residues" evidence="6">
    <location>
        <begin position="211"/>
        <end position="220"/>
    </location>
</feature>
<comment type="similarity">
    <text evidence="5">Belongs to the bacterial ribosomal protein bL25 family. CTC subfamily.</text>
</comment>
<dbReference type="EMBL" id="JAAVXB010000009">
    <property type="protein sequence ID" value="NKF23622.1"/>
    <property type="molecule type" value="Genomic_DNA"/>
</dbReference>
<dbReference type="NCBIfam" id="NF004128">
    <property type="entry name" value="PRK05618.1-2"/>
    <property type="match status" value="1"/>
</dbReference>
<dbReference type="PANTHER" id="PTHR33284:SF1">
    <property type="entry name" value="RIBOSOMAL PROTEIN L25_GLN-TRNA SYNTHETASE, ANTI-CODON-BINDING DOMAIN-CONTAINING PROTEIN"/>
    <property type="match status" value="1"/>
</dbReference>